<dbReference type="InterPro" id="IPR052931">
    <property type="entry name" value="Prophage_regulatory_activator"/>
</dbReference>
<dbReference type="PANTHER" id="PTHR36154">
    <property type="entry name" value="DNA-BINDING TRANSCRIPTIONAL ACTIVATOR ALPA"/>
    <property type="match status" value="1"/>
</dbReference>
<name>A0ABT2QVN9_9GAMM</name>
<organism evidence="1 2">
    <name type="scientific">Alloalcanivorax balearicus MACL04</name>
    <dbReference type="NCBI Taxonomy" id="1177182"/>
    <lineage>
        <taxon>Bacteria</taxon>
        <taxon>Pseudomonadati</taxon>
        <taxon>Pseudomonadota</taxon>
        <taxon>Gammaproteobacteria</taxon>
        <taxon>Oceanospirillales</taxon>
        <taxon>Alcanivoracaceae</taxon>
        <taxon>Alloalcanivorax</taxon>
    </lineage>
</organism>
<keyword evidence="2" id="KW-1185">Reference proteome</keyword>
<dbReference type="InterPro" id="IPR010260">
    <property type="entry name" value="AlpA"/>
</dbReference>
<dbReference type="Pfam" id="PF05930">
    <property type="entry name" value="Phage_AlpA"/>
    <property type="match status" value="1"/>
</dbReference>
<accession>A0ABT2QVN9</accession>
<dbReference type="PANTHER" id="PTHR36154:SF1">
    <property type="entry name" value="DNA-BINDING TRANSCRIPTIONAL ACTIVATOR ALPA"/>
    <property type="match status" value="1"/>
</dbReference>
<dbReference type="Gene3D" id="1.10.238.160">
    <property type="match status" value="1"/>
</dbReference>
<sequence length="102" mass="11474">MVSGTFGAVEGKVVMVIFYSQALSHEKNTEALIIMKIMRLKEVMDTTGLKRSAIYKAISEGRFPKQVSLGARAAGWVADEIESWIMERIEERDMAYEGKKKS</sequence>
<comment type="caution">
    <text evidence="1">The sequence shown here is derived from an EMBL/GenBank/DDBJ whole genome shotgun (WGS) entry which is preliminary data.</text>
</comment>
<gene>
    <name evidence="1" type="ORF">MA04_00876</name>
</gene>
<evidence type="ECO:0000313" key="2">
    <source>
        <dbReference type="Proteomes" id="UP001064106"/>
    </source>
</evidence>
<protein>
    <submittedName>
        <fullName evidence="1">Phage transcriptional regulator AlpA</fullName>
    </submittedName>
</protein>
<evidence type="ECO:0000313" key="1">
    <source>
        <dbReference type="EMBL" id="MCU5781576.1"/>
    </source>
</evidence>
<dbReference type="EMBL" id="ARXS01000003">
    <property type="protein sequence ID" value="MCU5781576.1"/>
    <property type="molecule type" value="Genomic_DNA"/>
</dbReference>
<proteinExistence type="predicted"/>
<reference evidence="1" key="1">
    <citation type="submission" date="2012-09" db="EMBL/GenBank/DDBJ databases">
        <title>Genome Sequence of alkane-degrading Bacterium Alcanivorax balearicus MACL04.</title>
        <authorList>
            <person name="Lai Q."/>
            <person name="Shao Z."/>
        </authorList>
    </citation>
    <scope>NUCLEOTIDE SEQUENCE</scope>
    <source>
        <strain evidence="1">MACL04</strain>
    </source>
</reference>
<dbReference type="Proteomes" id="UP001064106">
    <property type="component" value="Unassembled WGS sequence"/>
</dbReference>